<organism evidence="5 6">
    <name type="scientific">Streptomyces uncialis</name>
    <dbReference type="NCBI Taxonomy" id="1048205"/>
    <lineage>
        <taxon>Bacteria</taxon>
        <taxon>Bacillati</taxon>
        <taxon>Actinomycetota</taxon>
        <taxon>Actinomycetes</taxon>
        <taxon>Kitasatosporales</taxon>
        <taxon>Streptomycetaceae</taxon>
        <taxon>Streptomyces</taxon>
    </lineage>
</organism>
<keyword evidence="6" id="KW-1185">Reference proteome</keyword>
<gene>
    <name evidence="5" type="ORF">AB852_17965</name>
</gene>
<dbReference type="InterPro" id="IPR013320">
    <property type="entry name" value="ConA-like_dom_sf"/>
</dbReference>
<dbReference type="InterPro" id="IPR006558">
    <property type="entry name" value="LamG-like"/>
</dbReference>
<proteinExistence type="predicted"/>
<name>A0A1Q4V7A0_9ACTN</name>
<sequence length="2477" mass="264582">MVRHQGTVLAFALDDRRRIVYTVLDLSLHDEKRGELDAAYWSENPVELPFPGEIVTVGYAVVGSTAMPVVKRGGRVEAEDGEELSAEETDGFLSSTARLTASGVPFQVISDGTHVVVLRQAVGAAHADAVFALSGGGCSGDRSRADVVTDTAGAKVPVVADTLLCDRFLLVGGALKPVGEVRFKRSRHKSEPESAKDSLGAADMDGQPFFEPTQELAFIRNLTGGRFAAVLTPTAVQGQQRWQFFAFNQVTGRIDSFNVEQGADGLFNTQGSRYWTSPDERYRASVFEREPGTCPFTGLALVPVSSETRHAETALRFNGTSAYVDLGAAPALRFEGRAYAVEAWIRPDAAGGPVVARWSGTGQGGFRLRVTGTGQVVLDHGAGSLTAAQTITAGVYAHVAVSFDGSVATVYVNGAFSGSAVLAYGQDGTAGLRIGAAQGGGFFAGVIDEVRIWRRGRAQHEVAEERVHRLIGNEPGLAAYYRLDEAAGTRAFDQTDSAAHGTLTGTPAWVTSLAPVGDHPGVRRDSFTVSGRDVVSGLSASLYYQQEEAVSGYGDEAKPAKRQARVLLACATRPSGTPAAEAHIAAVDFGVGVDGRLADVPDVVTLSEVGRPVEESADRVTAQEGRVGQLEQEVRTIQNEVTALTVEKAGLEAEIARIIGSGSTDPMKWAVSIRMAGQEIYLGRWSGDMVGDTSTPGMRWQLRPVPGVEGRYGNPRVMVVALDVGDRVMGTSSALPSPHPPGAVGSVLQPAVTGTPSTNVQWYVKGDIRTGFTLQQVDSNLWYRGFQVGPEDLAIALRAEKVGMAPDPQLLLKQSRLAVVGPLIQRREQDLAVKQADLGLAREELSRLTGALLGSADLVLSVPIIAVDANGLSSAGAVLRFARSSATPFLMDSAAGRVAMYFRGANGQLFAAYLDTSAVRGVQQIAAAGVTALFTARDPGLDLGAGTQIRVTDATVNGAAAAGLCDLTVTRGTETEVFARLPRRARDLAAIVNGVPDEPVQVGTVASVSGDQVRLTQATPVAVPAYGYLWIGSASHLVTTAAVVGATTLRVTPPPSAGITPGTVISLVRYDTTKATASQPGVSLTRGSRWITVSADKAESPVPNGTATVRVSGHGSRWRGDSPGRAFSFNGASHRLSLPAARLEQVTAPAGDLTAEAWIKPHLIPAARSRILHARSADTKAALALTSAEALPGGMLLDGSNDALGINQADPTGTDFTIECWLKRTANRTSVDTIVCCGVNGLTMGFTADGKFSFGFNASGSAQTLTTAAAYNDSEWHHWAVTFDRTSKVQVIYRDGLEVARRTATGVPTASTFIVVGRTDTGTTYFFSGRLAELRTWNVARSAADINADRYRRITSTEPGLTGAWIYEKSRLDTAYADGQLLFTDTGPLGRHGGVWGDPATSDSALTKYRIVAAVGDKVRQSRDSYPCGDWSHLAAVHEQSWALRFDGTAWAETPDADALDITGDLTVEVFATIDAIGTRQGLISKGRLGDGTGGSVPYQLTVLANGKLEFAFEEPGPVVKRFTSATAITAGFHRIAVVRKAGSTTQEVKGKRNFPVTGADGTTTSQEFDVVERVDVAEWQDIRFVVDGTELAIINPAFLLQPQPQNQPATLIPVDYGRYTGPGPRGNDGALEIGRVQDGTTAHALKGTIGEVRIWGKARDNQQLGTVLQPRDDGLIARWTFEENEGNSTTDTAGGYDLKLRRARWTTDPDPRASAFTLYRDGRPIPCDTPATSPLGEWGDEQLTLGALNRAGTVSDFFHGTLEEVRLWRTARTPEQLLDNLFTRLKGDKQDLLAYWPFDSDSTTVTAETVADHSLRGNHLDVGTDATRPRIVLSTAPVSTDTATVRSALAGVRTLFHQSATAGPAAAEYADLQYTQSGEAYGVLKRSYSHLSDGFWHLTTGYKVGDLVSEWVSQIQFDPQLIGYIEGAPPVPSENLTGGTDPAGCSTVTFQQADEVTSTLSSAHERSVDTSFSLTAATEVDQETLMIIAPVGFGIARPLFDAKVKGGLGGSLEFSNAWTNETSVSQGTSTERNTTATLTGAWEDPATLLNDAIGRRYAPANQGYALVQSETADVYALRLAHTGDLVAYRMMPNPDIPRDWNIISFPINPQYTKQGTLDGAVGFNERGKVLDPAYPNATQRGDYSYFKPREAYAIKRRIMRERQQLENYYNTVSTETSKSDPTAERAGKVLESFIGATPPSPDAKQPTATADAFANRNIANTYVWTADGGFFAETTGTTDVVTQTTGGSYTFSGKVTGTLETSFEISGVGVGLQFEASLGGGTTVTRTRSREATRSHSIEVECNPTRDLQKYDDKGVPVYAAGKPVLVPGKVDAYRFMTFYLGQDTTHFDDFYNKVADPTWLANSNNPNAAALRQARHSDRKPPCWRILHRVTYISRILPAIPPPGAPPLEKALHDVDVTSNYELIRRLDPYVSTATSSRAELADATRTALTTHLPLLLPHAAEIAQFLGDYYGITD</sequence>
<dbReference type="EMBL" id="LFBV01000004">
    <property type="protein sequence ID" value="OKH93732.1"/>
    <property type="molecule type" value="Genomic_DNA"/>
</dbReference>
<keyword evidence="3" id="KW-0175">Coiled coil</keyword>
<dbReference type="Gene3D" id="2.60.120.200">
    <property type="match status" value="4"/>
</dbReference>
<evidence type="ECO:0000256" key="2">
    <source>
        <dbReference type="ARBA" id="ARBA00023157"/>
    </source>
</evidence>
<dbReference type="PANTHER" id="PTHR47635:SF2">
    <property type="entry name" value="LAMG-LIKE JELLYROLL FOLD DOMAIN-CONTAINING PROTEIN"/>
    <property type="match status" value="1"/>
</dbReference>
<evidence type="ECO:0000313" key="5">
    <source>
        <dbReference type="EMBL" id="OKH93732.1"/>
    </source>
</evidence>
<evidence type="ECO:0000259" key="4">
    <source>
        <dbReference type="SMART" id="SM00560"/>
    </source>
</evidence>
<dbReference type="SMART" id="SM00560">
    <property type="entry name" value="LamGL"/>
    <property type="match status" value="1"/>
</dbReference>
<dbReference type="SUPFAM" id="SSF49899">
    <property type="entry name" value="Concanavalin A-like lectins/glucanases"/>
    <property type="match status" value="4"/>
</dbReference>
<protein>
    <recommendedName>
        <fullName evidence="4">LamG-like jellyroll fold domain-containing protein</fullName>
    </recommendedName>
</protein>
<dbReference type="PANTHER" id="PTHR47635">
    <property type="entry name" value="CUB DOMAIN-CONTAINING PROTEIN"/>
    <property type="match status" value="1"/>
</dbReference>
<feature type="coiled-coil region" evidence="3">
    <location>
        <begin position="620"/>
        <end position="654"/>
    </location>
</feature>
<dbReference type="Proteomes" id="UP000186455">
    <property type="component" value="Unassembled WGS sequence"/>
</dbReference>
<dbReference type="STRING" id="1048205.AB852_17965"/>
<reference evidence="5 6" key="1">
    <citation type="submission" date="2015-06" db="EMBL/GenBank/DDBJ databases">
        <title>Cloning and characterization of the uncialamcin biosynthetic gene cluster.</title>
        <authorList>
            <person name="Yan X."/>
            <person name="Huang T."/>
            <person name="Ge H."/>
            <person name="Shen B."/>
        </authorList>
    </citation>
    <scope>NUCLEOTIDE SEQUENCE [LARGE SCALE GENOMIC DNA]</scope>
    <source>
        <strain evidence="5 6">DCA2648</strain>
    </source>
</reference>
<evidence type="ECO:0000256" key="3">
    <source>
        <dbReference type="SAM" id="Coils"/>
    </source>
</evidence>
<comment type="caution">
    <text evidence="5">The sequence shown here is derived from an EMBL/GenBank/DDBJ whole genome shotgun (WGS) entry which is preliminary data.</text>
</comment>
<evidence type="ECO:0000256" key="1">
    <source>
        <dbReference type="ARBA" id="ARBA00022729"/>
    </source>
</evidence>
<keyword evidence="1" id="KW-0732">Signal</keyword>
<dbReference type="Pfam" id="PF13385">
    <property type="entry name" value="Laminin_G_3"/>
    <property type="match status" value="2"/>
</dbReference>
<evidence type="ECO:0000313" key="6">
    <source>
        <dbReference type="Proteomes" id="UP000186455"/>
    </source>
</evidence>
<keyword evidence="2" id="KW-1015">Disulfide bond</keyword>
<feature type="domain" description="LamG-like jellyroll fold" evidence="4">
    <location>
        <begin position="1214"/>
        <end position="1344"/>
    </location>
</feature>
<accession>A0A1Q4V7A0</accession>